<dbReference type="Proteomes" id="UP000521922">
    <property type="component" value="Unassembled WGS sequence"/>
</dbReference>
<dbReference type="EMBL" id="JACCBB010000001">
    <property type="protein sequence ID" value="NYD21638.1"/>
    <property type="molecule type" value="Genomic_DNA"/>
</dbReference>
<dbReference type="SUPFAM" id="SSF55729">
    <property type="entry name" value="Acyl-CoA N-acyltransferases (Nat)"/>
    <property type="match status" value="1"/>
</dbReference>
<evidence type="ECO:0000259" key="3">
    <source>
        <dbReference type="PROSITE" id="PS51186"/>
    </source>
</evidence>
<feature type="domain" description="N-acetyltransferase" evidence="3">
    <location>
        <begin position="16"/>
        <end position="172"/>
    </location>
</feature>
<dbReference type="PANTHER" id="PTHR43877">
    <property type="entry name" value="AMINOALKYLPHOSPHONATE N-ACETYLTRANSFERASE-RELATED-RELATED"/>
    <property type="match status" value="1"/>
</dbReference>
<dbReference type="Gene3D" id="3.40.630.30">
    <property type="match status" value="1"/>
</dbReference>
<evidence type="ECO:0000256" key="1">
    <source>
        <dbReference type="ARBA" id="ARBA00022679"/>
    </source>
</evidence>
<dbReference type="CDD" id="cd04301">
    <property type="entry name" value="NAT_SF"/>
    <property type="match status" value="1"/>
</dbReference>
<keyword evidence="1 4" id="KW-0808">Transferase</keyword>
<dbReference type="RefSeq" id="WP_179750064.1">
    <property type="nucleotide sequence ID" value="NZ_BAAAGN010000005.1"/>
</dbReference>
<dbReference type="InterPro" id="IPR016181">
    <property type="entry name" value="Acyl_CoA_acyltransferase"/>
</dbReference>
<evidence type="ECO:0000256" key="2">
    <source>
        <dbReference type="ARBA" id="ARBA00023315"/>
    </source>
</evidence>
<gene>
    <name evidence="4" type="ORF">BJ968_001178</name>
</gene>
<proteinExistence type="predicted"/>
<evidence type="ECO:0000313" key="5">
    <source>
        <dbReference type="Proteomes" id="UP000521922"/>
    </source>
</evidence>
<reference evidence="4 5" key="1">
    <citation type="submission" date="2020-07" db="EMBL/GenBank/DDBJ databases">
        <title>Sequencing the genomes of 1000 actinobacteria strains.</title>
        <authorList>
            <person name="Klenk H.-P."/>
        </authorList>
    </citation>
    <scope>NUCLEOTIDE SEQUENCE [LARGE SCALE GENOMIC DNA]</scope>
    <source>
        <strain evidence="4 5">DSM 7487</strain>
    </source>
</reference>
<organism evidence="4 5">
    <name type="scientific">Kineococcus aurantiacus</name>
    <dbReference type="NCBI Taxonomy" id="37633"/>
    <lineage>
        <taxon>Bacteria</taxon>
        <taxon>Bacillati</taxon>
        <taxon>Actinomycetota</taxon>
        <taxon>Actinomycetes</taxon>
        <taxon>Kineosporiales</taxon>
        <taxon>Kineosporiaceae</taxon>
        <taxon>Kineococcus</taxon>
    </lineage>
</organism>
<name>A0A7Y9AUH1_9ACTN</name>
<dbReference type="InterPro" id="IPR050832">
    <property type="entry name" value="Bact_Acetyltransf"/>
</dbReference>
<evidence type="ECO:0000313" key="4">
    <source>
        <dbReference type="EMBL" id="NYD21638.1"/>
    </source>
</evidence>
<accession>A0A7Y9AUH1</accession>
<dbReference type="PROSITE" id="PS51186">
    <property type="entry name" value="GNAT"/>
    <property type="match status" value="1"/>
</dbReference>
<comment type="caution">
    <text evidence="4">The sequence shown here is derived from an EMBL/GenBank/DDBJ whole genome shotgun (WGS) entry which is preliminary data.</text>
</comment>
<dbReference type="Pfam" id="PF00583">
    <property type="entry name" value="Acetyltransf_1"/>
    <property type="match status" value="1"/>
</dbReference>
<dbReference type="AlphaFoldDB" id="A0A7Y9AUH1"/>
<sequence>MTVRLETGAGTGGPAVVTWVATGWDDPRVAALRALMDAEIGPRYAHPDGAPRSYPPAPSAGEVDVAWLALAGGEPAATASLRRLSVAGEPLRHEVKRVFVGPAHRRRGLAAQALRRVEGSARELGVRRLVLQTGDRQPEAIALYEREGWAPVPVYPPYDAVAHSRCFGKDFD</sequence>
<protein>
    <submittedName>
        <fullName evidence="4">GNAT superfamily N-acetyltransferase</fullName>
    </submittedName>
</protein>
<dbReference type="GO" id="GO:0016747">
    <property type="term" value="F:acyltransferase activity, transferring groups other than amino-acyl groups"/>
    <property type="evidence" value="ECO:0007669"/>
    <property type="project" value="InterPro"/>
</dbReference>
<keyword evidence="2" id="KW-0012">Acyltransferase</keyword>
<keyword evidence="5" id="KW-1185">Reference proteome</keyword>
<dbReference type="PANTHER" id="PTHR43877:SF2">
    <property type="entry name" value="AMINOALKYLPHOSPHONATE N-ACETYLTRANSFERASE-RELATED"/>
    <property type="match status" value="1"/>
</dbReference>
<dbReference type="InterPro" id="IPR000182">
    <property type="entry name" value="GNAT_dom"/>
</dbReference>